<gene>
    <name evidence="3" type="ORF">A45J_0988</name>
</gene>
<dbReference type="InterPro" id="IPR051349">
    <property type="entry name" value="Hydrogenase_assoc-protein"/>
</dbReference>
<dbReference type="EMBL" id="BLAB01000001">
    <property type="protein sequence ID" value="GER93252.1"/>
    <property type="molecule type" value="Genomic_DNA"/>
</dbReference>
<evidence type="ECO:0000313" key="3">
    <source>
        <dbReference type="EMBL" id="GER93252.1"/>
    </source>
</evidence>
<dbReference type="InterPro" id="IPR037024">
    <property type="entry name" value="NiFe_Hase_small_N_sf"/>
</dbReference>
<reference evidence="3" key="1">
    <citation type="submission" date="2019-10" db="EMBL/GenBank/DDBJ databases">
        <title>Metagenomic sequencing of thiosulfate-disproportionating enrichment culture.</title>
        <authorList>
            <person name="Umezawa K."/>
            <person name="Kojima H."/>
            <person name="Fukui M."/>
        </authorList>
    </citation>
    <scope>NUCLEOTIDE SEQUENCE</scope>
    <source>
        <strain evidence="3">45J</strain>
    </source>
</reference>
<dbReference type="Pfam" id="PF01058">
    <property type="entry name" value="Oxidored_q6"/>
    <property type="match status" value="1"/>
</dbReference>
<comment type="caution">
    <text evidence="3">The sequence shown here is derived from an EMBL/GenBank/DDBJ whole genome shotgun (WGS) entry which is preliminary data.</text>
</comment>
<dbReference type="PANTHER" id="PTHR42845">
    <property type="entry name" value="COENZYME F420-REDUCING HYDROGENASE, GAMMA SUBUNIT"/>
    <property type="match status" value="1"/>
</dbReference>
<protein>
    <submittedName>
        <fullName evidence="3">Oxidoreductase</fullName>
    </submittedName>
</protein>
<dbReference type="Gene3D" id="3.40.50.700">
    <property type="entry name" value="NADH:ubiquinone oxidoreductase-like, 20kDa subunit"/>
    <property type="match status" value="1"/>
</dbReference>
<accession>A0A5J4L1X9</accession>
<keyword evidence="1" id="KW-0560">Oxidoreductase</keyword>
<dbReference type="PANTHER" id="PTHR42845:SF2">
    <property type="entry name" value="F420-NON-REDUCING HYDROGENASE VHU SUBUNIT G"/>
    <property type="match status" value="1"/>
</dbReference>
<sequence>MLEKPKLSLYWAASCGGCEIAVTNLNEKILDVDANFDFMFCPCLLDTKYKDIEAMPDKSILITLFNGAIRTKENEEIAHLLRKKSRILIAFGSCSYEGCIPGLANLHTKEDILKTVYFDNPSIDNPSKIIPQPETNMPEGVLHIPDFYEDVKTLAQVTDVDYFIPGCPPEPEQIWNVISAVVEILKTGAALPSKGAVLGAGKSSVCDECERKKEDKKIKAFKRTYEFIPDKEQCLLEQGIICMGIATRDGCGALCPKVNMPCTGCYGPPEGVFDQGAKMVAALGSIIDIGEVKGLSEDEINKRIDAIIDTIPDFAGTFYKYSLPGSILKGRVR</sequence>
<dbReference type="GO" id="GO:0016491">
    <property type="term" value="F:oxidoreductase activity"/>
    <property type="evidence" value="ECO:0007669"/>
    <property type="project" value="UniProtKB-KW"/>
</dbReference>
<dbReference type="AlphaFoldDB" id="A0A5J4L1X9"/>
<dbReference type="GO" id="GO:0051536">
    <property type="term" value="F:iron-sulfur cluster binding"/>
    <property type="evidence" value="ECO:0007669"/>
    <property type="project" value="InterPro"/>
</dbReference>
<evidence type="ECO:0000256" key="1">
    <source>
        <dbReference type="ARBA" id="ARBA00023002"/>
    </source>
</evidence>
<dbReference type="SUPFAM" id="SSF56770">
    <property type="entry name" value="HydA/Nqo6-like"/>
    <property type="match status" value="1"/>
</dbReference>
<evidence type="ECO:0000259" key="2">
    <source>
        <dbReference type="Pfam" id="PF01058"/>
    </source>
</evidence>
<name>A0A5J4L1X9_9ZZZZ</name>
<proteinExistence type="predicted"/>
<feature type="domain" description="NADH:ubiquinone oxidoreductase-like 20kDa subunit" evidence="2">
    <location>
        <begin position="15"/>
        <end position="180"/>
    </location>
</feature>
<dbReference type="InterPro" id="IPR006137">
    <property type="entry name" value="NADH_UbQ_OxRdtase-like_20kDa"/>
</dbReference>
<organism evidence="3">
    <name type="scientific">hot springs metagenome</name>
    <dbReference type="NCBI Taxonomy" id="433727"/>
    <lineage>
        <taxon>unclassified sequences</taxon>
        <taxon>metagenomes</taxon>
        <taxon>ecological metagenomes</taxon>
    </lineage>
</organism>